<feature type="transmembrane region" description="Helical" evidence="1">
    <location>
        <begin position="14"/>
        <end position="36"/>
    </location>
</feature>
<keyword evidence="1" id="KW-1133">Transmembrane helix</keyword>
<keyword evidence="4" id="KW-1185">Reference proteome</keyword>
<evidence type="ECO:0000256" key="1">
    <source>
        <dbReference type="SAM" id="Phobius"/>
    </source>
</evidence>
<gene>
    <name evidence="3" type="ORF">ACFPTP_11630</name>
</gene>
<feature type="domain" description="DUF5658" evidence="2">
    <location>
        <begin position="20"/>
        <end position="106"/>
    </location>
</feature>
<evidence type="ECO:0000313" key="4">
    <source>
        <dbReference type="Proteomes" id="UP001596071"/>
    </source>
</evidence>
<organism evidence="3 4">
    <name type="scientific">Sporosarcina koreensis</name>
    <dbReference type="NCBI Taxonomy" id="334735"/>
    <lineage>
        <taxon>Bacteria</taxon>
        <taxon>Bacillati</taxon>
        <taxon>Bacillota</taxon>
        <taxon>Bacilli</taxon>
        <taxon>Bacillales</taxon>
        <taxon>Caryophanaceae</taxon>
        <taxon>Sporosarcina</taxon>
    </lineage>
</organism>
<reference evidence="4" key="1">
    <citation type="journal article" date="2019" name="Int. J. Syst. Evol. Microbiol.">
        <title>The Global Catalogue of Microorganisms (GCM) 10K type strain sequencing project: providing services to taxonomists for standard genome sequencing and annotation.</title>
        <authorList>
            <consortium name="The Broad Institute Genomics Platform"/>
            <consortium name="The Broad Institute Genome Sequencing Center for Infectious Disease"/>
            <person name="Wu L."/>
            <person name="Ma J."/>
        </authorList>
    </citation>
    <scope>NUCLEOTIDE SEQUENCE [LARGE SCALE GENOMIC DNA]</scope>
    <source>
        <strain evidence="4">KACC 11299</strain>
    </source>
</reference>
<keyword evidence="1" id="KW-0472">Membrane</keyword>
<accession>A0ABW0TZR7</accession>
<dbReference type="EMBL" id="JBHSNP010000026">
    <property type="protein sequence ID" value="MFC5603871.1"/>
    <property type="molecule type" value="Genomic_DNA"/>
</dbReference>
<dbReference type="Proteomes" id="UP001596071">
    <property type="component" value="Unassembled WGS sequence"/>
</dbReference>
<comment type="caution">
    <text evidence="3">The sequence shown here is derived from an EMBL/GenBank/DDBJ whole genome shotgun (WGS) entry which is preliminary data.</text>
</comment>
<dbReference type="InterPro" id="IPR043717">
    <property type="entry name" value="DUF5658"/>
</dbReference>
<evidence type="ECO:0000313" key="3">
    <source>
        <dbReference type="EMBL" id="MFC5603871.1"/>
    </source>
</evidence>
<feature type="transmembrane region" description="Helical" evidence="1">
    <location>
        <begin position="56"/>
        <end position="74"/>
    </location>
</feature>
<name>A0ABW0TZR7_9BACL</name>
<evidence type="ECO:0000259" key="2">
    <source>
        <dbReference type="Pfam" id="PF18902"/>
    </source>
</evidence>
<keyword evidence="1" id="KW-0812">Transmembrane</keyword>
<sequence>MESVKALPTPKDRLLNTCFLLFCLCMIDAIFTDFGIRYGHIEEANPFVRSLYDVNVIAFYLLKASLPILLFILMHYMKPSYIIRNLLIVALIFYTLVILIHISWMIIVLAFI</sequence>
<proteinExistence type="predicted"/>
<feature type="transmembrane region" description="Helical" evidence="1">
    <location>
        <begin position="86"/>
        <end position="111"/>
    </location>
</feature>
<protein>
    <submittedName>
        <fullName evidence="3">DUF5658 family protein</fullName>
    </submittedName>
</protein>
<dbReference type="Pfam" id="PF18902">
    <property type="entry name" value="DUF5658"/>
    <property type="match status" value="1"/>
</dbReference>
<dbReference type="RefSeq" id="WP_381445044.1">
    <property type="nucleotide sequence ID" value="NZ_JBHSNP010000026.1"/>
</dbReference>